<dbReference type="GO" id="GO:0005634">
    <property type="term" value="C:nucleus"/>
    <property type="evidence" value="ECO:0007669"/>
    <property type="project" value="TreeGrafter"/>
</dbReference>
<reference evidence="6 7" key="1">
    <citation type="submission" date="2017-03" db="EMBL/GenBank/DDBJ databases">
        <title>Genomes of endolithic fungi from Antarctica.</title>
        <authorList>
            <person name="Coleine C."/>
            <person name="Masonjones S."/>
            <person name="Stajich J.E."/>
        </authorList>
    </citation>
    <scope>NUCLEOTIDE SEQUENCE [LARGE SCALE GENOMIC DNA]</scope>
    <source>
        <strain evidence="6 7">CCFEE 6314</strain>
    </source>
</reference>
<name>A0A438N4H6_EXOME</name>
<feature type="region of interest" description="Disordered" evidence="4">
    <location>
        <begin position="726"/>
        <end position="760"/>
    </location>
</feature>
<evidence type="ECO:0000259" key="5">
    <source>
        <dbReference type="SMART" id="SM00906"/>
    </source>
</evidence>
<dbReference type="Pfam" id="PF04082">
    <property type="entry name" value="Fungal_trans"/>
    <property type="match status" value="1"/>
</dbReference>
<feature type="region of interest" description="Disordered" evidence="4">
    <location>
        <begin position="247"/>
        <end position="271"/>
    </location>
</feature>
<proteinExistence type="predicted"/>
<dbReference type="AlphaFoldDB" id="A0A438N4H6"/>
<evidence type="ECO:0000256" key="3">
    <source>
        <dbReference type="ARBA" id="ARBA00023242"/>
    </source>
</evidence>
<feature type="compositionally biased region" description="Polar residues" evidence="4">
    <location>
        <begin position="733"/>
        <end position="754"/>
    </location>
</feature>
<dbReference type="CDD" id="cd12148">
    <property type="entry name" value="fungal_TF_MHR"/>
    <property type="match status" value="1"/>
</dbReference>
<gene>
    <name evidence="6" type="ORF">B0A52_05279</name>
</gene>
<dbReference type="GO" id="GO:0008270">
    <property type="term" value="F:zinc ion binding"/>
    <property type="evidence" value="ECO:0007669"/>
    <property type="project" value="InterPro"/>
</dbReference>
<evidence type="ECO:0000313" key="7">
    <source>
        <dbReference type="Proteomes" id="UP000288859"/>
    </source>
</evidence>
<keyword evidence="1" id="KW-0805">Transcription regulation</keyword>
<evidence type="ECO:0000256" key="2">
    <source>
        <dbReference type="ARBA" id="ARBA00023163"/>
    </source>
</evidence>
<dbReference type="GO" id="GO:0000435">
    <property type="term" value="P:positive regulation of transcription from RNA polymerase II promoter by galactose"/>
    <property type="evidence" value="ECO:0007669"/>
    <property type="project" value="TreeGrafter"/>
</dbReference>
<dbReference type="GO" id="GO:0000978">
    <property type="term" value="F:RNA polymerase II cis-regulatory region sequence-specific DNA binding"/>
    <property type="evidence" value="ECO:0007669"/>
    <property type="project" value="TreeGrafter"/>
</dbReference>
<feature type="domain" description="Xylanolytic transcriptional activator regulatory" evidence="5">
    <location>
        <begin position="440"/>
        <end position="515"/>
    </location>
</feature>
<evidence type="ECO:0000313" key="6">
    <source>
        <dbReference type="EMBL" id="RVX70627.1"/>
    </source>
</evidence>
<dbReference type="EMBL" id="NAJM01000022">
    <property type="protein sequence ID" value="RVX70627.1"/>
    <property type="molecule type" value="Genomic_DNA"/>
</dbReference>
<dbReference type="GO" id="GO:0000981">
    <property type="term" value="F:DNA-binding transcription factor activity, RNA polymerase II-specific"/>
    <property type="evidence" value="ECO:0007669"/>
    <property type="project" value="TreeGrafter"/>
</dbReference>
<dbReference type="GO" id="GO:0006351">
    <property type="term" value="P:DNA-templated transcription"/>
    <property type="evidence" value="ECO:0007669"/>
    <property type="project" value="InterPro"/>
</dbReference>
<keyword evidence="2" id="KW-0804">Transcription</keyword>
<dbReference type="InterPro" id="IPR007219">
    <property type="entry name" value="XnlR_reg_dom"/>
</dbReference>
<organism evidence="6 7">
    <name type="scientific">Exophiala mesophila</name>
    <name type="common">Black yeast-like fungus</name>
    <dbReference type="NCBI Taxonomy" id="212818"/>
    <lineage>
        <taxon>Eukaryota</taxon>
        <taxon>Fungi</taxon>
        <taxon>Dikarya</taxon>
        <taxon>Ascomycota</taxon>
        <taxon>Pezizomycotina</taxon>
        <taxon>Eurotiomycetes</taxon>
        <taxon>Chaetothyriomycetidae</taxon>
        <taxon>Chaetothyriales</taxon>
        <taxon>Herpotrichiellaceae</taxon>
        <taxon>Exophiala</taxon>
    </lineage>
</organism>
<dbReference type="OrthoDB" id="39175at2759"/>
<comment type="caution">
    <text evidence="6">The sequence shown here is derived from an EMBL/GenBank/DDBJ whole genome shotgun (WGS) entry which is preliminary data.</text>
</comment>
<dbReference type="SMART" id="SM00906">
    <property type="entry name" value="Fungal_trans"/>
    <property type="match status" value="1"/>
</dbReference>
<dbReference type="PANTHER" id="PTHR47424:SF5">
    <property type="entry name" value="ZN(II)2CYS6 TRANSCRIPTION FACTOR (EUROFUNG)"/>
    <property type="match status" value="1"/>
</dbReference>
<dbReference type="PANTHER" id="PTHR47424">
    <property type="entry name" value="REGULATORY PROTEIN GAL4"/>
    <property type="match status" value="1"/>
</dbReference>
<evidence type="ECO:0000256" key="4">
    <source>
        <dbReference type="SAM" id="MobiDB-lite"/>
    </source>
</evidence>
<dbReference type="InterPro" id="IPR051127">
    <property type="entry name" value="Fungal_SecMet_Regulators"/>
</dbReference>
<sequence>MPVVDEVWTADVLIVGGNVITEPPVVVRMPQPDSPGNDALAQLKGVEADAGDDVVVTVRTPHPDSPGNDALAQLNGVEVAVSTPQPDSPGNEALAQSNVELAVSTPHPDSPGNDALAQLNGVDVAVSTPQPDSPGNDALAQSKVEVAVSTPQPDSPGNEALAQSKVEVAAQRNKNGDQNNFIVGDLNELHTQLEILQDQVRVLQSRDGVSEPTSQCQSNPVKVVQHEHPPNQQTDVVTSSLSGVTTLTDSSPVTPVEGLNNGHSASGLPRVTSSRYAPASEETTALRNPVVSVGQKGSFRQELAISCHPLLFFSLAEALRLIDIYQDECGLVYPLIAIDQVRTFATHFYEYAAIQRQPTTWRTFNLEQCLKRPFHILEIILAIALVIEGRGSTHLSSALVDELESEIDHRPSGVSADLTLAEILTLMSLYQFYRDEEVLAWRTIGLAARIALEIGLHLRDPPFTTFQSAQERDRANKLFWCIYCLDRRWSFGTGLPFGIQEDDIDPSLPEPDDTPPYLFSSMIAHSRLGFKILRSSPGTEHPHHPTTREETAYLTFQVQQWYKSLIPELQIDDGQDLVLKGLSAARNRLRVVDCLRKNQLLMLIHRRTLFMSSSIAADPRGAKTAVDLAKKTVTILDRLRNTSEIYESHAVCFNYFLYSALTVILLAAYHAKSEFHEYCRPEFHMALELIGGSKAKSVVARKLWKMIKHLKVMGPDFGVLPYMEAQQDHPRQEPNSSLHRSDDTASTPQSSCLEQSDARALQAQPQLDMHTFGGILPSTTPNYFAGDYAVDGNLLSSELSDLFQAIDPTRFSQMTSTSLEQQNLQPNNFHLPSNYLPNMHTLF</sequence>
<protein>
    <recommendedName>
        <fullName evidence="5">Xylanolytic transcriptional activator regulatory domain-containing protein</fullName>
    </recommendedName>
</protein>
<evidence type="ECO:0000256" key="1">
    <source>
        <dbReference type="ARBA" id="ARBA00023015"/>
    </source>
</evidence>
<keyword evidence="3" id="KW-0539">Nucleus</keyword>
<dbReference type="VEuPathDB" id="FungiDB:PV10_09023"/>
<accession>A0A438N4H6</accession>
<dbReference type="Proteomes" id="UP000288859">
    <property type="component" value="Unassembled WGS sequence"/>
</dbReference>